<comment type="caution">
    <text evidence="2">The sequence shown here is derived from an EMBL/GenBank/DDBJ whole genome shotgun (WGS) entry which is preliminary data.</text>
</comment>
<accession>A0A0W0ZAA7</accession>
<dbReference type="AlphaFoldDB" id="A0A0W0ZAA7"/>
<evidence type="ECO:0000256" key="1">
    <source>
        <dbReference type="SAM" id="MobiDB-lite"/>
    </source>
</evidence>
<dbReference type="RefSeq" id="WP_018577226.1">
    <property type="nucleotide sequence ID" value="NZ_KB892397.1"/>
</dbReference>
<reference evidence="2 3" key="1">
    <citation type="submission" date="2015-11" db="EMBL/GenBank/DDBJ databases">
        <title>Genomic analysis of 38 Legionella species identifies large and diverse effector repertoires.</title>
        <authorList>
            <person name="Burstein D."/>
            <person name="Amaro F."/>
            <person name="Zusman T."/>
            <person name="Lifshitz Z."/>
            <person name="Cohen O."/>
            <person name="Gilbert J.A."/>
            <person name="Pupko T."/>
            <person name="Shuman H.A."/>
            <person name="Segal G."/>
        </authorList>
    </citation>
    <scope>NUCLEOTIDE SEQUENCE [LARGE SCALE GENOMIC DNA]</scope>
    <source>
        <strain evidence="2 3">ATCC 49655</strain>
    </source>
</reference>
<evidence type="ECO:0000313" key="3">
    <source>
        <dbReference type="Proteomes" id="UP000054600"/>
    </source>
</evidence>
<proteinExistence type="predicted"/>
<sequence length="995" mass="112286">MFFDLYYSGQRFPDPHRLWRYKKRGDDQIFVESTMDTNEYYVVSFHVTQAMEQLQASVQGIQDGLLRILPALFNNQSVKTTPFPSLTLPNLGTMVLPSPVAAYPKLTKAKNDYPTFGSVRHSLPGDVVTGNNDGLLKKVKQLQEADQPVFSEFFNFFTSNWDVVSELYQEKYHISLPAPELLKDKSGNYDSEKFSTFFFDPAFLTRCVVRLITQGGDSEFHPVYGLGLELILKGRLDLLKTIVVNDKLHPFDAQFLKFVLPNILKVSLDGTILSPPWEGFSSVLDDSSFSAYFEGVIHFLWYPHNEPFTDMRLAELDSLYQQMNKFYYFAVLTRNSSVPEIGDRCLVRFYTANSFLDSEQKKQNMIFVPGLETDEDNSPFIRLGSDQAITSYFKQGSYRLTRSEGVNVPSFDSALLNPILGYFMGLLIQVPQAKLAAKAGVIGPLLRSIFPHTRLDLLTLPLSDSMRELATTLFQTPASSALPQALQSYHLPQILPPETLKSGQVQLLPEGFVNLGSGSASGKIYQGSHDVFNVVPLAKSAKKSVHETIQDIYGRWHRVFGFEEQVHPIYGAIEEAPYSDSSLPDANVRLHMTPNTVSVRQDKSDLVYYPVAMRDKGLYVSLTEGPDLKRKEHSTRQNIASGCCLLGNDFVGHCETEEGMKTYCLLDAHQEPPQGNIVDVSFNFPEHPEETMYLALQKTLGPFFRDTHPGQELNFYYHDLRKAYLFYLLPHYLRGTMSREVLLKGAAIIEARHEQMVGKLSDILSASRIKCESFSSLQILQTEALLNQIDALRDSPLDNKAKEALLVRNILQFMASDSSVPESTKTVYNHILTQEKLLEELIGQSGLHTIAILDYMVQFAVLNQNSEAPLLVALPSVEYKLLKNYEAYFGKAFGSVVHFLWMNPVNLRDDSKHNRLFFVGDHIPEYQQLLEDTLEPVQELIKHQALDEPEGVVADVKNISAKIAQLPYFFSKAKVPESKTGPDEALAKKPESPKV</sequence>
<dbReference type="PATRIC" id="fig|1122169.6.peg.205"/>
<evidence type="ECO:0000313" key="2">
    <source>
        <dbReference type="EMBL" id="KTD65977.1"/>
    </source>
</evidence>
<keyword evidence="3" id="KW-1185">Reference proteome</keyword>
<name>A0A0W0ZAA7_9GAMM</name>
<gene>
    <name evidence="2" type="ORF">Lsha_0184</name>
</gene>
<feature type="region of interest" description="Disordered" evidence="1">
    <location>
        <begin position="975"/>
        <end position="995"/>
    </location>
</feature>
<dbReference type="OrthoDB" id="9777288at2"/>
<dbReference type="Proteomes" id="UP000054600">
    <property type="component" value="Unassembled WGS sequence"/>
</dbReference>
<organism evidence="2 3">
    <name type="scientific">Legionella shakespearei DSM 23087</name>
    <dbReference type="NCBI Taxonomy" id="1122169"/>
    <lineage>
        <taxon>Bacteria</taxon>
        <taxon>Pseudomonadati</taxon>
        <taxon>Pseudomonadota</taxon>
        <taxon>Gammaproteobacteria</taxon>
        <taxon>Legionellales</taxon>
        <taxon>Legionellaceae</taxon>
        <taxon>Legionella</taxon>
    </lineage>
</organism>
<dbReference type="EMBL" id="LNYW01000008">
    <property type="protein sequence ID" value="KTD65977.1"/>
    <property type="molecule type" value="Genomic_DNA"/>
</dbReference>
<protein>
    <submittedName>
        <fullName evidence="2">Uncharacterized protein</fullName>
    </submittedName>
</protein>